<dbReference type="SUPFAM" id="SSF63999">
    <property type="entry name" value="Thiamin pyrophosphokinase, catalytic domain"/>
    <property type="match status" value="1"/>
</dbReference>
<accession>A0AAD5VX54</accession>
<dbReference type="PANTHER" id="PTHR13622">
    <property type="entry name" value="THIAMIN PYROPHOSPHOKINASE"/>
    <property type="match status" value="1"/>
</dbReference>
<dbReference type="InterPro" id="IPR036759">
    <property type="entry name" value="TPK_catalytic_sf"/>
</dbReference>
<dbReference type="FunFam" id="2.60.120.320:FF:000001">
    <property type="entry name" value="Thiamine pyrophosphokinase"/>
    <property type="match status" value="1"/>
</dbReference>
<dbReference type="PANTHER" id="PTHR13622:SF8">
    <property type="entry name" value="THIAMIN PYROPHOSPHOKINASE 1"/>
    <property type="match status" value="1"/>
</dbReference>
<evidence type="ECO:0000313" key="8">
    <source>
        <dbReference type="Proteomes" id="UP001213000"/>
    </source>
</evidence>
<sequence length="760" mass="83413">MVPYNTQEDELSVRGYYCPFVIDIIIDRNYLVVGVKGLPPTIKGRLYSTVNTSTSVWQLEPRSSRLSARERTASTASTASIPSSYAYISDPDISSSFAASLESGQVSDADDLVSPSPGLSSPTLSSADDRLLRHVNRRNRTGTNNTNSAAASRSVSPGHGPSSIRGGQAPGQTVAFHSLASSYSSLESLHGPGSGRLLTLHLEKEQSIIWPSLIVGPAPEGLAPSLANSTVFKHSHELEHQYNMDPTSLALIGLELADIRRDRDEAFEYFLRAWHQAHIPSATMRLVSQFLPLSGNYEFMSLPEEPAPRGTTPYFLQCIGGSRGLAQLYLEAGLLHLEGAASTLLSASYSSLSSIRMPLQSQVGESGTEAWKRDREAASRYFDRARSLQPDLDIPALPQDSDLRGAGGVELEMPSLDLGVSTPESVASGESLHTDTEPPLVRRRKKAKEEQMATSVVKNPQDVEDDGAWYYYIPGLVGAGTALLVMTFWNVDFLDASYSIPDNLSAPNQTSRSCGSSTKHQYALIILNQPFSLSLLQRVWHSSSWRTCADGGANQLYDLLRRHHIDPRLYLPHLIEGDLDSIRCDVKEYYTSQGVSVVQNDCQNSTDLMKCVRAIEAKEHAELWRTKSSDDDMVSSQYDIVILGGLAGRLDQTIHTLSYLHKLRRTRERVYAVTDDNVGWVLDSTCGLLPVGIDETILSTTGLRWNLTDHPSSFDGLVSTSNHLVPSEPVVWVKTTKPIWWTTELRPLGKGAILNGKGDR</sequence>
<dbReference type="SUPFAM" id="SSF63862">
    <property type="entry name" value="Thiamin pyrophosphokinase, substrate-binding domain"/>
    <property type="match status" value="1"/>
</dbReference>
<dbReference type="Pfam" id="PF04265">
    <property type="entry name" value="TPK_B1_binding"/>
    <property type="match status" value="1"/>
</dbReference>
<organism evidence="7 8">
    <name type="scientific">Leucocoprinus birnbaumii</name>
    <dbReference type="NCBI Taxonomy" id="56174"/>
    <lineage>
        <taxon>Eukaryota</taxon>
        <taxon>Fungi</taxon>
        <taxon>Dikarya</taxon>
        <taxon>Basidiomycota</taxon>
        <taxon>Agaricomycotina</taxon>
        <taxon>Agaricomycetes</taxon>
        <taxon>Agaricomycetidae</taxon>
        <taxon>Agaricales</taxon>
        <taxon>Agaricineae</taxon>
        <taxon>Agaricaceae</taxon>
        <taxon>Leucocoprinus</taxon>
    </lineage>
</organism>
<dbReference type="InterPro" id="IPR036371">
    <property type="entry name" value="TPK_B1-bd_sf"/>
</dbReference>
<dbReference type="InterPro" id="IPR007373">
    <property type="entry name" value="Thiamin_PyroPKinase_B1-bd"/>
</dbReference>
<evidence type="ECO:0000256" key="1">
    <source>
        <dbReference type="ARBA" id="ARBA00022679"/>
    </source>
</evidence>
<reference evidence="7" key="1">
    <citation type="submission" date="2022-07" db="EMBL/GenBank/DDBJ databases">
        <title>Genome Sequence of Leucocoprinus birnbaumii.</title>
        <authorList>
            <person name="Buettner E."/>
        </authorList>
    </citation>
    <scope>NUCLEOTIDE SEQUENCE</scope>
    <source>
        <strain evidence="7">VT141</strain>
    </source>
</reference>
<dbReference type="InterPro" id="IPR008978">
    <property type="entry name" value="HSP20-like_chaperone"/>
</dbReference>
<feature type="domain" description="Thiamin pyrophosphokinase thiamin-binding" evidence="6">
    <location>
        <begin position="679"/>
        <end position="739"/>
    </location>
</feature>
<comment type="caution">
    <text evidence="7">The sequence shown here is derived from an EMBL/GenBank/DDBJ whole genome shotgun (WGS) entry which is preliminary data.</text>
</comment>
<dbReference type="CDD" id="cd07995">
    <property type="entry name" value="TPK"/>
    <property type="match status" value="1"/>
</dbReference>
<dbReference type="GO" id="GO:0030975">
    <property type="term" value="F:thiamine binding"/>
    <property type="evidence" value="ECO:0007669"/>
    <property type="project" value="InterPro"/>
</dbReference>
<dbReference type="Gene3D" id="3.40.50.10240">
    <property type="entry name" value="Thiamin pyrophosphokinase, catalytic domain"/>
    <property type="match status" value="1"/>
</dbReference>
<dbReference type="GO" id="GO:0006772">
    <property type="term" value="P:thiamine metabolic process"/>
    <property type="evidence" value="ECO:0007669"/>
    <property type="project" value="InterPro"/>
</dbReference>
<feature type="region of interest" description="Disordered" evidence="5">
    <location>
        <begin position="108"/>
        <end position="170"/>
    </location>
</feature>
<dbReference type="NCBIfam" id="TIGR01378">
    <property type="entry name" value="thi_PPkinase"/>
    <property type="match status" value="1"/>
</dbReference>
<dbReference type="InterPro" id="IPR006282">
    <property type="entry name" value="Thi_PPkinase"/>
</dbReference>
<dbReference type="Pfam" id="PF04263">
    <property type="entry name" value="TPK_catalytic"/>
    <property type="match status" value="1"/>
</dbReference>
<evidence type="ECO:0000256" key="4">
    <source>
        <dbReference type="ARBA" id="ARBA00022840"/>
    </source>
</evidence>
<proteinExistence type="predicted"/>
<dbReference type="Gene3D" id="2.60.40.790">
    <property type="match status" value="1"/>
</dbReference>
<feature type="compositionally biased region" description="Low complexity" evidence="5">
    <location>
        <begin position="112"/>
        <end position="126"/>
    </location>
</feature>
<name>A0AAD5VX54_9AGAR</name>
<keyword evidence="1" id="KW-0808">Transferase</keyword>
<dbReference type="Gene3D" id="2.60.120.320">
    <property type="entry name" value="Thiamin pyrophosphokinase, thiamin-binding domain"/>
    <property type="match status" value="1"/>
</dbReference>
<evidence type="ECO:0000256" key="3">
    <source>
        <dbReference type="ARBA" id="ARBA00022777"/>
    </source>
</evidence>
<dbReference type="GO" id="GO:0009229">
    <property type="term" value="P:thiamine diphosphate biosynthetic process"/>
    <property type="evidence" value="ECO:0007669"/>
    <property type="project" value="InterPro"/>
</dbReference>
<evidence type="ECO:0000256" key="2">
    <source>
        <dbReference type="ARBA" id="ARBA00022741"/>
    </source>
</evidence>
<dbReference type="GO" id="GO:0016301">
    <property type="term" value="F:kinase activity"/>
    <property type="evidence" value="ECO:0007669"/>
    <property type="project" value="UniProtKB-KW"/>
</dbReference>
<feature type="compositionally biased region" description="Low complexity" evidence="5">
    <location>
        <begin position="141"/>
        <end position="154"/>
    </location>
</feature>
<dbReference type="Proteomes" id="UP001213000">
    <property type="component" value="Unassembled WGS sequence"/>
</dbReference>
<dbReference type="InterPro" id="IPR007371">
    <property type="entry name" value="TPK_catalytic"/>
</dbReference>
<gene>
    <name evidence="7" type="ORF">NP233_g3106</name>
</gene>
<feature type="region of interest" description="Disordered" evidence="5">
    <location>
        <begin position="421"/>
        <end position="457"/>
    </location>
</feature>
<protein>
    <recommendedName>
        <fullName evidence="6">Thiamin pyrophosphokinase thiamin-binding domain-containing protein</fullName>
    </recommendedName>
</protein>
<dbReference type="AlphaFoldDB" id="A0AAD5VX54"/>
<keyword evidence="8" id="KW-1185">Reference proteome</keyword>
<dbReference type="EMBL" id="JANIEX010000143">
    <property type="protein sequence ID" value="KAJ3572407.1"/>
    <property type="molecule type" value="Genomic_DNA"/>
</dbReference>
<dbReference type="SMART" id="SM00983">
    <property type="entry name" value="TPK_B1_binding"/>
    <property type="match status" value="1"/>
</dbReference>
<evidence type="ECO:0000256" key="5">
    <source>
        <dbReference type="SAM" id="MobiDB-lite"/>
    </source>
</evidence>
<dbReference type="GO" id="GO:0005524">
    <property type="term" value="F:ATP binding"/>
    <property type="evidence" value="ECO:0007669"/>
    <property type="project" value="UniProtKB-KW"/>
</dbReference>
<keyword evidence="3" id="KW-0418">Kinase</keyword>
<keyword evidence="4" id="KW-0067">ATP-binding</keyword>
<evidence type="ECO:0000259" key="6">
    <source>
        <dbReference type="SMART" id="SM00983"/>
    </source>
</evidence>
<evidence type="ECO:0000313" key="7">
    <source>
        <dbReference type="EMBL" id="KAJ3572407.1"/>
    </source>
</evidence>
<keyword evidence="2" id="KW-0547">Nucleotide-binding</keyword>
<dbReference type="GO" id="GO:0004788">
    <property type="term" value="F:thiamine diphosphokinase activity"/>
    <property type="evidence" value="ECO:0007669"/>
    <property type="project" value="InterPro"/>
</dbReference>